<keyword evidence="12" id="KW-1185">Reference proteome</keyword>
<dbReference type="Pfam" id="PF00005">
    <property type="entry name" value="ABC_tran"/>
    <property type="match status" value="1"/>
</dbReference>
<dbReference type="PROSITE" id="PS50929">
    <property type="entry name" value="ABC_TM1F"/>
    <property type="match status" value="1"/>
</dbReference>
<dbReference type="InterPro" id="IPR027417">
    <property type="entry name" value="P-loop_NTPase"/>
</dbReference>
<evidence type="ECO:0000256" key="1">
    <source>
        <dbReference type="ARBA" id="ARBA00004651"/>
    </source>
</evidence>
<dbReference type="SMART" id="SM00382">
    <property type="entry name" value="AAA"/>
    <property type="match status" value="1"/>
</dbReference>
<dbReference type="PANTHER" id="PTHR24221">
    <property type="entry name" value="ATP-BINDING CASSETTE SUB-FAMILY B"/>
    <property type="match status" value="1"/>
</dbReference>
<dbReference type="InterPro" id="IPR003593">
    <property type="entry name" value="AAA+_ATPase"/>
</dbReference>
<feature type="domain" description="ABC transporter" evidence="9">
    <location>
        <begin position="329"/>
        <end position="562"/>
    </location>
</feature>
<feature type="transmembrane region" description="Helical" evidence="8">
    <location>
        <begin position="16"/>
        <end position="41"/>
    </location>
</feature>
<dbReference type="PANTHER" id="PTHR24221:SF654">
    <property type="entry name" value="ATP-BINDING CASSETTE SUB-FAMILY B MEMBER 6"/>
    <property type="match status" value="1"/>
</dbReference>
<dbReference type="GO" id="GO:0005524">
    <property type="term" value="F:ATP binding"/>
    <property type="evidence" value="ECO:0007669"/>
    <property type="project" value="UniProtKB-KW"/>
</dbReference>
<feature type="transmembrane region" description="Helical" evidence="8">
    <location>
        <begin position="154"/>
        <end position="170"/>
    </location>
</feature>
<sequence length="586" mass="61318">MIAAARRVFAGHERGLLVQLLAVFAFAVLQGLTFVLAIPVLRRLLDGDTEAMWPWAGALAAVAAATLAAFYVQSMVSFRLGIRLISVLHHRIGDHLARLPIGWFDAARVGTLSQDVSQGVKDSAGTVAHLVQPIVTAVVTPLTVAVAITVLNPVLGAVTLALAPLLYLGYRVSVGWIARSDEAADEAAARQTDRVVEFAEAQGVLRSAGRVRNENGLLDRALAEHHRTAARRLRGGAPGRALFAAVTVAALAVLLAVGAVQVTADAGRGAEVIVLLVLAVRFLEPISSLAQIGATVRHHAGALRRLEELLATPPLPEPETGAEPAHTGIRLRGVEFGYRPGEPVLRGMDLTVPPGTMTAIVGPSGAGKSTVIRLIARFYDVDAGSVSVGDADVRDLTTPTLMDRLALVFQDVYLFDGTLADNIRAGRPDVPDAEFAAAVAAAQVDSIADRLPDGLATRVGEGGHALSGGERQRVALARALVKDAPILLLDEATSALDPANAAAITRALALQEGRTRIVVAHQLETIAHADQIAFVDGGRVVESGTHDELLAADGRYARFWAESRSSHAPGDDVPAAKDAVGDHAGG</sequence>
<keyword evidence="6 8" id="KW-0472">Membrane</keyword>
<feature type="transmembrane region" description="Helical" evidence="8">
    <location>
        <begin position="53"/>
        <end position="72"/>
    </location>
</feature>
<dbReference type="EMBL" id="JBHTGP010000016">
    <property type="protein sequence ID" value="MFD0689168.1"/>
    <property type="molecule type" value="Genomic_DNA"/>
</dbReference>
<comment type="subcellular location">
    <subcellularLocation>
        <location evidence="1">Cell membrane</location>
        <topology evidence="1">Multi-pass membrane protein</topology>
    </subcellularLocation>
</comment>
<protein>
    <submittedName>
        <fullName evidence="11">ABC transporter ATP-binding protein</fullName>
    </submittedName>
</protein>
<keyword evidence="4 11" id="KW-0067">ATP-binding</keyword>
<dbReference type="InterPro" id="IPR036640">
    <property type="entry name" value="ABC1_TM_sf"/>
</dbReference>
<dbReference type="PROSITE" id="PS50893">
    <property type="entry name" value="ABC_TRANSPORTER_2"/>
    <property type="match status" value="1"/>
</dbReference>
<comment type="caution">
    <text evidence="11">The sequence shown here is derived from an EMBL/GenBank/DDBJ whole genome shotgun (WGS) entry which is preliminary data.</text>
</comment>
<evidence type="ECO:0000256" key="3">
    <source>
        <dbReference type="ARBA" id="ARBA00022741"/>
    </source>
</evidence>
<evidence type="ECO:0000313" key="11">
    <source>
        <dbReference type="EMBL" id="MFD0689168.1"/>
    </source>
</evidence>
<dbReference type="InterPro" id="IPR017871">
    <property type="entry name" value="ABC_transporter-like_CS"/>
</dbReference>
<keyword evidence="2 8" id="KW-0812">Transmembrane</keyword>
<evidence type="ECO:0000259" key="10">
    <source>
        <dbReference type="PROSITE" id="PS50929"/>
    </source>
</evidence>
<proteinExistence type="predicted"/>
<gene>
    <name evidence="11" type="ORF">ACFQZM_32090</name>
</gene>
<feature type="transmembrane region" description="Helical" evidence="8">
    <location>
        <begin position="241"/>
        <end position="260"/>
    </location>
</feature>
<evidence type="ECO:0000256" key="5">
    <source>
        <dbReference type="ARBA" id="ARBA00022989"/>
    </source>
</evidence>
<name>A0ABW2XUJ7_9ACTN</name>
<evidence type="ECO:0000256" key="6">
    <source>
        <dbReference type="ARBA" id="ARBA00023136"/>
    </source>
</evidence>
<dbReference type="Proteomes" id="UP001597063">
    <property type="component" value="Unassembled WGS sequence"/>
</dbReference>
<keyword evidence="3" id="KW-0547">Nucleotide-binding</keyword>
<dbReference type="SUPFAM" id="SSF52540">
    <property type="entry name" value="P-loop containing nucleoside triphosphate hydrolases"/>
    <property type="match status" value="1"/>
</dbReference>
<reference evidence="12" key="1">
    <citation type="journal article" date="2019" name="Int. J. Syst. Evol. Microbiol.">
        <title>The Global Catalogue of Microorganisms (GCM) 10K type strain sequencing project: providing services to taxonomists for standard genome sequencing and annotation.</title>
        <authorList>
            <consortium name="The Broad Institute Genomics Platform"/>
            <consortium name="The Broad Institute Genome Sequencing Center for Infectious Disease"/>
            <person name="Wu L."/>
            <person name="Ma J."/>
        </authorList>
    </citation>
    <scope>NUCLEOTIDE SEQUENCE [LARGE SCALE GENOMIC DNA]</scope>
    <source>
        <strain evidence="12">JCM 9371</strain>
    </source>
</reference>
<dbReference type="Gene3D" id="1.20.1560.10">
    <property type="entry name" value="ABC transporter type 1, transmembrane domain"/>
    <property type="match status" value="1"/>
</dbReference>
<evidence type="ECO:0000256" key="8">
    <source>
        <dbReference type="SAM" id="Phobius"/>
    </source>
</evidence>
<dbReference type="PROSITE" id="PS00211">
    <property type="entry name" value="ABC_TRANSPORTER_1"/>
    <property type="match status" value="1"/>
</dbReference>
<feature type="transmembrane region" description="Helical" evidence="8">
    <location>
        <begin position="127"/>
        <end position="148"/>
    </location>
</feature>
<evidence type="ECO:0000256" key="4">
    <source>
        <dbReference type="ARBA" id="ARBA00022840"/>
    </source>
</evidence>
<evidence type="ECO:0000256" key="7">
    <source>
        <dbReference type="SAM" id="MobiDB-lite"/>
    </source>
</evidence>
<keyword evidence="5 8" id="KW-1133">Transmembrane helix</keyword>
<evidence type="ECO:0000256" key="2">
    <source>
        <dbReference type="ARBA" id="ARBA00022692"/>
    </source>
</evidence>
<feature type="region of interest" description="Disordered" evidence="7">
    <location>
        <begin position="565"/>
        <end position="586"/>
    </location>
</feature>
<dbReference type="SUPFAM" id="SSF90123">
    <property type="entry name" value="ABC transporter transmembrane region"/>
    <property type="match status" value="1"/>
</dbReference>
<accession>A0ABW2XUJ7</accession>
<dbReference type="Gene3D" id="3.40.50.300">
    <property type="entry name" value="P-loop containing nucleotide triphosphate hydrolases"/>
    <property type="match status" value="1"/>
</dbReference>
<evidence type="ECO:0000313" key="12">
    <source>
        <dbReference type="Proteomes" id="UP001597063"/>
    </source>
</evidence>
<organism evidence="11 12">
    <name type="scientific">Actinomadura fibrosa</name>
    <dbReference type="NCBI Taxonomy" id="111802"/>
    <lineage>
        <taxon>Bacteria</taxon>
        <taxon>Bacillati</taxon>
        <taxon>Actinomycetota</taxon>
        <taxon>Actinomycetes</taxon>
        <taxon>Streptosporangiales</taxon>
        <taxon>Thermomonosporaceae</taxon>
        <taxon>Actinomadura</taxon>
    </lineage>
</organism>
<dbReference type="InterPro" id="IPR039421">
    <property type="entry name" value="Type_1_exporter"/>
</dbReference>
<feature type="domain" description="ABC transmembrane type-1" evidence="10">
    <location>
        <begin position="20"/>
        <end position="298"/>
    </location>
</feature>
<dbReference type="RefSeq" id="WP_131757270.1">
    <property type="nucleotide sequence ID" value="NZ_CAACUY010000028.1"/>
</dbReference>
<dbReference type="InterPro" id="IPR011527">
    <property type="entry name" value="ABC1_TM_dom"/>
</dbReference>
<dbReference type="Pfam" id="PF00664">
    <property type="entry name" value="ABC_membrane"/>
    <property type="match status" value="1"/>
</dbReference>
<evidence type="ECO:0000259" key="9">
    <source>
        <dbReference type="PROSITE" id="PS50893"/>
    </source>
</evidence>
<dbReference type="InterPro" id="IPR003439">
    <property type="entry name" value="ABC_transporter-like_ATP-bd"/>
</dbReference>